<feature type="transmembrane region" description="Helical" evidence="7">
    <location>
        <begin position="375"/>
        <end position="395"/>
    </location>
</feature>
<feature type="transmembrane region" description="Helical" evidence="7">
    <location>
        <begin position="311"/>
        <end position="336"/>
    </location>
</feature>
<dbReference type="PROSITE" id="PS50850">
    <property type="entry name" value="MFS"/>
    <property type="match status" value="1"/>
</dbReference>
<proteinExistence type="predicted"/>
<evidence type="ECO:0000256" key="6">
    <source>
        <dbReference type="ARBA" id="ARBA00023136"/>
    </source>
</evidence>
<dbReference type="InterPro" id="IPR036259">
    <property type="entry name" value="MFS_trans_sf"/>
</dbReference>
<feature type="transmembrane region" description="Helical" evidence="7">
    <location>
        <begin position="250"/>
        <end position="275"/>
    </location>
</feature>
<dbReference type="SUPFAM" id="SSF103473">
    <property type="entry name" value="MFS general substrate transporter"/>
    <property type="match status" value="1"/>
</dbReference>
<feature type="transmembrane region" description="Helical" evidence="7">
    <location>
        <begin position="287"/>
        <end position="305"/>
    </location>
</feature>
<organism evidence="9 10">
    <name type="scientific">Candidatus Lokiarchaeum ossiferum</name>
    <dbReference type="NCBI Taxonomy" id="2951803"/>
    <lineage>
        <taxon>Archaea</taxon>
        <taxon>Promethearchaeati</taxon>
        <taxon>Promethearchaeota</taxon>
        <taxon>Promethearchaeia</taxon>
        <taxon>Promethearchaeales</taxon>
        <taxon>Promethearchaeaceae</taxon>
        <taxon>Candidatus Lokiarchaeum</taxon>
    </lineage>
</organism>
<feature type="transmembrane region" description="Helical" evidence="7">
    <location>
        <begin position="142"/>
        <end position="162"/>
    </location>
</feature>
<dbReference type="PANTHER" id="PTHR23517:SF3">
    <property type="entry name" value="INTEGRAL MEMBRANE TRANSPORT PROTEIN"/>
    <property type="match status" value="1"/>
</dbReference>
<evidence type="ECO:0000256" key="2">
    <source>
        <dbReference type="ARBA" id="ARBA00022448"/>
    </source>
</evidence>
<comment type="subcellular location">
    <subcellularLocation>
        <location evidence="1">Cell membrane</location>
        <topology evidence="1">Multi-pass membrane protein</topology>
    </subcellularLocation>
</comment>
<dbReference type="Gene3D" id="1.20.1250.20">
    <property type="entry name" value="MFS general substrate transporter like domains"/>
    <property type="match status" value="1"/>
</dbReference>
<keyword evidence="10" id="KW-1185">Reference proteome</keyword>
<feature type="transmembrane region" description="Helical" evidence="7">
    <location>
        <begin position="82"/>
        <end position="99"/>
    </location>
</feature>
<evidence type="ECO:0000313" key="9">
    <source>
        <dbReference type="EMBL" id="UYP45633.1"/>
    </source>
</evidence>
<feature type="transmembrane region" description="Helical" evidence="7">
    <location>
        <begin position="16"/>
        <end position="40"/>
    </location>
</feature>
<sequence>MFKNLENTYQKFPKTFWVLIFATFIDQVGGALLFPFFAIYITDKFKVGMTEVGFLFSLFGIGSFFGNFIGGALTDKFGRKKMLLFGLVVSGLSSILMGVINDINWFYIVAGFMGLVGNAGGPAQQAMVADLLPPKNQPEGFGILRVMANLAVTIGPAIGGLLASRSYLLLFIADAVASSITAIIVFLVIPETKPQLSEDEPVKTVMETVGGYKEVFKDWIFMFYVAITTLVSFVYMQMNSSLSVFLLQEYAFPISSFGLLISMNALMVVILQFPVTRLISKFEPLKMIALGTVLYAIGFAMYGFVSTVPMFFIAMFVITSGEIIIAAFSQTLAASFAPEDKRGRYMAIFGYAHIFPTIFGVLLAGLIMDNMDSKLVWYFGGVIALIGAFSYLILLQLANRSKREILPEKNIIREQEESYNEVPRNY</sequence>
<evidence type="ECO:0000259" key="8">
    <source>
        <dbReference type="PROSITE" id="PS50850"/>
    </source>
</evidence>
<dbReference type="InterPro" id="IPR020846">
    <property type="entry name" value="MFS_dom"/>
</dbReference>
<evidence type="ECO:0000256" key="3">
    <source>
        <dbReference type="ARBA" id="ARBA00022475"/>
    </source>
</evidence>
<reference evidence="9" key="1">
    <citation type="submission" date="2022-09" db="EMBL/GenBank/DDBJ databases">
        <title>Actin cytoskeleton and complex cell architecture in an #Asgard archaeon.</title>
        <authorList>
            <person name="Ponce Toledo R.I."/>
            <person name="Schleper C."/>
            <person name="Rodrigues Oliveira T."/>
            <person name="Wollweber F."/>
            <person name="Xu J."/>
            <person name="Rittmann S."/>
            <person name="Klingl A."/>
            <person name="Pilhofer M."/>
        </authorList>
    </citation>
    <scope>NUCLEOTIDE SEQUENCE</scope>
    <source>
        <strain evidence="9">B-35</strain>
    </source>
</reference>
<dbReference type="PRINTS" id="PR01035">
    <property type="entry name" value="TCRTETA"/>
</dbReference>
<dbReference type="Proteomes" id="UP001208689">
    <property type="component" value="Chromosome"/>
</dbReference>
<gene>
    <name evidence="9" type="ORF">NEF87_001918</name>
</gene>
<keyword evidence="4 7" id="KW-0812">Transmembrane</keyword>
<evidence type="ECO:0000313" key="10">
    <source>
        <dbReference type="Proteomes" id="UP001208689"/>
    </source>
</evidence>
<dbReference type="InterPro" id="IPR011701">
    <property type="entry name" value="MFS"/>
</dbReference>
<evidence type="ECO:0000256" key="7">
    <source>
        <dbReference type="SAM" id="Phobius"/>
    </source>
</evidence>
<feature type="transmembrane region" description="Helical" evidence="7">
    <location>
        <begin position="219"/>
        <end position="238"/>
    </location>
</feature>
<feature type="transmembrane region" description="Helical" evidence="7">
    <location>
        <begin position="52"/>
        <end position="70"/>
    </location>
</feature>
<name>A0ABY6HQK4_9ARCH</name>
<protein>
    <submittedName>
        <fullName evidence="9">Multidrug resistance protein MdtH</fullName>
    </submittedName>
</protein>
<dbReference type="PANTHER" id="PTHR23517">
    <property type="entry name" value="RESISTANCE PROTEIN MDTM, PUTATIVE-RELATED-RELATED"/>
    <property type="match status" value="1"/>
</dbReference>
<dbReference type="EMBL" id="CP104013">
    <property type="protein sequence ID" value="UYP45633.1"/>
    <property type="molecule type" value="Genomic_DNA"/>
</dbReference>
<evidence type="ECO:0000256" key="4">
    <source>
        <dbReference type="ARBA" id="ARBA00022692"/>
    </source>
</evidence>
<feature type="transmembrane region" description="Helical" evidence="7">
    <location>
        <begin position="168"/>
        <end position="189"/>
    </location>
</feature>
<keyword evidence="5 7" id="KW-1133">Transmembrane helix</keyword>
<evidence type="ECO:0000256" key="5">
    <source>
        <dbReference type="ARBA" id="ARBA00022989"/>
    </source>
</evidence>
<keyword evidence="6 7" id="KW-0472">Membrane</keyword>
<evidence type="ECO:0000256" key="1">
    <source>
        <dbReference type="ARBA" id="ARBA00004651"/>
    </source>
</evidence>
<feature type="transmembrane region" description="Helical" evidence="7">
    <location>
        <begin position="348"/>
        <end position="369"/>
    </location>
</feature>
<dbReference type="CDD" id="cd17329">
    <property type="entry name" value="MFS_MdtH_MDR_like"/>
    <property type="match status" value="1"/>
</dbReference>
<dbReference type="Pfam" id="PF07690">
    <property type="entry name" value="MFS_1"/>
    <property type="match status" value="1"/>
</dbReference>
<keyword evidence="3" id="KW-1003">Cell membrane</keyword>
<feature type="domain" description="Major facilitator superfamily (MFS) profile" evidence="8">
    <location>
        <begin position="15"/>
        <end position="399"/>
    </location>
</feature>
<dbReference type="InterPro" id="IPR050171">
    <property type="entry name" value="MFS_Transporters"/>
</dbReference>
<keyword evidence="2" id="KW-0813">Transport</keyword>
<feature type="transmembrane region" description="Helical" evidence="7">
    <location>
        <begin position="105"/>
        <end position="121"/>
    </location>
</feature>
<dbReference type="InterPro" id="IPR001958">
    <property type="entry name" value="Tet-R_TetA/multi-R_MdtG-like"/>
</dbReference>
<accession>A0ABY6HQK4</accession>